<dbReference type="GO" id="GO:0005886">
    <property type="term" value="C:plasma membrane"/>
    <property type="evidence" value="ECO:0007669"/>
    <property type="project" value="UniProtKB-SubCell"/>
</dbReference>
<dbReference type="InterPro" id="IPR052157">
    <property type="entry name" value="BCAA_transport_permease"/>
</dbReference>
<feature type="transmembrane region" description="Helical" evidence="10">
    <location>
        <begin position="133"/>
        <end position="157"/>
    </location>
</feature>
<dbReference type="KEGG" id="tpav:HRQ91_02195"/>
<dbReference type="PANTHER" id="PTHR11795:SF371">
    <property type="entry name" value="HIGH-AFFINITY BRANCHED-CHAIN AMINO ACID TRANSPORT SYSTEM PERMEASE PROTEIN LIVH"/>
    <property type="match status" value="1"/>
</dbReference>
<evidence type="ECO:0000313" key="11">
    <source>
        <dbReference type="EMBL" id="QTQ13358.1"/>
    </source>
</evidence>
<dbReference type="InterPro" id="IPR001851">
    <property type="entry name" value="ABC_transp_permease"/>
</dbReference>
<evidence type="ECO:0000256" key="10">
    <source>
        <dbReference type="SAM" id="Phobius"/>
    </source>
</evidence>
<dbReference type="AlphaFoldDB" id="A0A975F2V7"/>
<keyword evidence="7 10" id="KW-1133">Transmembrane helix</keyword>
<keyword evidence="4" id="KW-0997">Cell inner membrane</keyword>
<keyword evidence="12" id="KW-1185">Reference proteome</keyword>
<dbReference type="GO" id="GO:0015190">
    <property type="term" value="F:L-leucine transmembrane transporter activity"/>
    <property type="evidence" value="ECO:0007669"/>
    <property type="project" value="TreeGrafter"/>
</dbReference>
<evidence type="ECO:0000256" key="5">
    <source>
        <dbReference type="ARBA" id="ARBA00022692"/>
    </source>
</evidence>
<reference evidence="11 12" key="1">
    <citation type="journal article" date="2021" name="Microbiol. Resour. Announc.">
        <title>Complete Genome Sequences of Three Human Oral Treponema parvum Isolates.</title>
        <authorList>
            <person name="Zeng H."/>
            <person name="Watt R.M."/>
        </authorList>
    </citation>
    <scope>NUCLEOTIDE SEQUENCE [LARGE SCALE GENOMIC DNA]</scope>
    <source>
        <strain evidence="11 12">ATCC 700770</strain>
    </source>
</reference>
<organism evidence="11 12">
    <name type="scientific">Treponema parvum</name>
    <dbReference type="NCBI Taxonomy" id="138851"/>
    <lineage>
        <taxon>Bacteria</taxon>
        <taxon>Pseudomonadati</taxon>
        <taxon>Spirochaetota</taxon>
        <taxon>Spirochaetia</taxon>
        <taxon>Spirochaetales</taxon>
        <taxon>Treponemataceae</taxon>
        <taxon>Treponema</taxon>
    </lineage>
</organism>
<evidence type="ECO:0000256" key="8">
    <source>
        <dbReference type="ARBA" id="ARBA00023136"/>
    </source>
</evidence>
<dbReference type="CDD" id="cd06582">
    <property type="entry name" value="TM_PBP1_LivH_like"/>
    <property type="match status" value="1"/>
</dbReference>
<comment type="similarity">
    <text evidence="9">Belongs to the binding-protein-dependent transport system permease family. LivHM subfamily.</text>
</comment>
<keyword evidence="5 10" id="KW-0812">Transmembrane</keyword>
<dbReference type="GO" id="GO:0005304">
    <property type="term" value="F:L-valine transmembrane transporter activity"/>
    <property type="evidence" value="ECO:0007669"/>
    <property type="project" value="TreeGrafter"/>
</dbReference>
<keyword evidence="6" id="KW-0029">Amino-acid transport</keyword>
<dbReference type="GO" id="GO:1903806">
    <property type="term" value="P:L-isoleucine import across plasma membrane"/>
    <property type="evidence" value="ECO:0007669"/>
    <property type="project" value="TreeGrafter"/>
</dbReference>
<evidence type="ECO:0000256" key="4">
    <source>
        <dbReference type="ARBA" id="ARBA00022519"/>
    </source>
</evidence>
<evidence type="ECO:0000256" key="7">
    <source>
        <dbReference type="ARBA" id="ARBA00022989"/>
    </source>
</evidence>
<evidence type="ECO:0000313" key="12">
    <source>
        <dbReference type="Proteomes" id="UP000671908"/>
    </source>
</evidence>
<dbReference type="GO" id="GO:0015192">
    <property type="term" value="F:L-phenylalanine transmembrane transporter activity"/>
    <property type="evidence" value="ECO:0007669"/>
    <property type="project" value="TreeGrafter"/>
</dbReference>
<dbReference type="GO" id="GO:0015808">
    <property type="term" value="P:L-alanine transport"/>
    <property type="evidence" value="ECO:0007669"/>
    <property type="project" value="TreeGrafter"/>
</dbReference>
<gene>
    <name evidence="11" type="ORF">HRQ91_02195</name>
</gene>
<evidence type="ECO:0000256" key="6">
    <source>
        <dbReference type="ARBA" id="ARBA00022970"/>
    </source>
</evidence>
<evidence type="ECO:0000256" key="9">
    <source>
        <dbReference type="ARBA" id="ARBA00037998"/>
    </source>
</evidence>
<dbReference type="RefSeq" id="WP_210120054.1">
    <property type="nucleotide sequence ID" value="NZ_CP054142.1"/>
</dbReference>
<dbReference type="GO" id="GO:0042941">
    <property type="term" value="P:D-alanine transmembrane transport"/>
    <property type="evidence" value="ECO:0007669"/>
    <property type="project" value="TreeGrafter"/>
</dbReference>
<sequence length="290" mass="30652">MFIQQLLNGITQGGLFALLALSYSLVYGVLNLVNFATGSLYMLGAYAAWTIVVRLTHNLFLAILAGGAAGFATAFLLEKIAFRSLRGASRVASLICTIGFSQFINEICALVVGRYTQSMPAFFLKTAVTVGNVSVSWLHLILIVVVIVILLAMQFFVYGTKMGLAIRAVSYDYKTAGLMGINVDATISIAFSIAGACAGVAGVLACVYYSSLAPSMGTIPGLKSFSAAVFGGLTSMPGAIMGGYLMGIIENFGVQIFGAGYRDVLSFVILIIFLLVRPQGILGKKKITKV</sequence>
<proteinExistence type="inferred from homology"/>
<name>A0A975F2V7_9SPIR</name>
<dbReference type="Proteomes" id="UP000671908">
    <property type="component" value="Chromosome"/>
</dbReference>
<comment type="subcellular location">
    <subcellularLocation>
        <location evidence="1">Cell membrane</location>
        <topology evidence="1">Multi-pass membrane protein</topology>
    </subcellularLocation>
</comment>
<dbReference type="Pfam" id="PF02653">
    <property type="entry name" value="BPD_transp_2"/>
    <property type="match status" value="1"/>
</dbReference>
<feature type="transmembrane region" description="Helical" evidence="10">
    <location>
        <begin position="59"/>
        <end position="77"/>
    </location>
</feature>
<feature type="transmembrane region" description="Helical" evidence="10">
    <location>
        <begin position="187"/>
        <end position="212"/>
    </location>
</feature>
<feature type="transmembrane region" description="Helical" evidence="10">
    <location>
        <begin position="224"/>
        <end position="246"/>
    </location>
</feature>
<evidence type="ECO:0000256" key="3">
    <source>
        <dbReference type="ARBA" id="ARBA00022475"/>
    </source>
</evidence>
<dbReference type="EMBL" id="CP054142">
    <property type="protein sequence ID" value="QTQ13358.1"/>
    <property type="molecule type" value="Genomic_DNA"/>
</dbReference>
<feature type="transmembrane region" description="Helical" evidence="10">
    <location>
        <begin position="252"/>
        <end position="276"/>
    </location>
</feature>
<feature type="transmembrane region" description="Helical" evidence="10">
    <location>
        <begin position="7"/>
        <end position="26"/>
    </location>
</feature>
<accession>A0A975F2V7</accession>
<keyword evidence="2" id="KW-0813">Transport</keyword>
<dbReference type="PANTHER" id="PTHR11795">
    <property type="entry name" value="BRANCHED-CHAIN AMINO ACID TRANSPORT SYSTEM PERMEASE PROTEIN LIVH"/>
    <property type="match status" value="1"/>
</dbReference>
<evidence type="ECO:0000256" key="2">
    <source>
        <dbReference type="ARBA" id="ARBA00022448"/>
    </source>
</evidence>
<keyword evidence="3" id="KW-1003">Cell membrane</keyword>
<keyword evidence="8 10" id="KW-0472">Membrane</keyword>
<dbReference type="GO" id="GO:0015188">
    <property type="term" value="F:L-isoleucine transmembrane transporter activity"/>
    <property type="evidence" value="ECO:0007669"/>
    <property type="project" value="TreeGrafter"/>
</dbReference>
<evidence type="ECO:0000256" key="1">
    <source>
        <dbReference type="ARBA" id="ARBA00004651"/>
    </source>
</evidence>
<protein>
    <submittedName>
        <fullName evidence="11">Branched-chain amino acid ABC transporter permease</fullName>
    </submittedName>
</protein>